<evidence type="ECO:0000256" key="7">
    <source>
        <dbReference type="ARBA" id="ARBA00022723"/>
    </source>
</evidence>
<comment type="similarity">
    <text evidence="3 13">Belongs to the transketolase family.</text>
</comment>
<dbReference type="PROSITE" id="PS00801">
    <property type="entry name" value="TRANSKETOLASE_1"/>
    <property type="match status" value="1"/>
</dbReference>
<dbReference type="Gene3D" id="3.40.50.920">
    <property type="match status" value="1"/>
</dbReference>
<comment type="cofactor">
    <cofactor evidence="1">
        <name>Ca(2+)</name>
        <dbReference type="ChEBI" id="CHEBI:29108"/>
    </cofactor>
</comment>
<dbReference type="PROSITE" id="PS00802">
    <property type="entry name" value="TRANSKETOLASE_2"/>
    <property type="match status" value="1"/>
</dbReference>
<evidence type="ECO:0000256" key="14">
    <source>
        <dbReference type="SAM" id="MobiDB-lite"/>
    </source>
</evidence>
<keyword evidence="17" id="KW-1185">Reference proteome</keyword>
<dbReference type="InterPro" id="IPR020826">
    <property type="entry name" value="Transketolase_BS"/>
</dbReference>
<gene>
    <name evidence="16" type="primary">tkt</name>
    <name evidence="16" type="ORF">ACFOEV_07775</name>
</gene>
<dbReference type="PANTHER" id="PTHR43522:SF2">
    <property type="entry name" value="TRANSKETOLASE 1-RELATED"/>
    <property type="match status" value="1"/>
</dbReference>
<evidence type="ECO:0000256" key="11">
    <source>
        <dbReference type="ARBA" id="ARBA00049473"/>
    </source>
</evidence>
<dbReference type="SUPFAM" id="SSF52518">
    <property type="entry name" value="Thiamin diphosphate-binding fold (THDP-binding)"/>
    <property type="match status" value="2"/>
</dbReference>
<dbReference type="InterPro" id="IPR055152">
    <property type="entry name" value="Transketolase-like_C_2"/>
</dbReference>
<sequence>MNEMLQEKQSGRLDVTDHETRRLRANALRFLAIDAVEAANSGHPGMPMGMADIAEVLWCDFLKHNPGNPQWPDRDRFVLSNGHGSMLLYGLLHLSGYDLPLEELKRFRQSGSKTPGHPEYGHTPGVETTTGPLGQGLANAVGMALAERELVAEFNRPGHEIVDHRTYAFVGDGCLMEGISHEACSLAGVLGLGKLTVFYDDNGISIDGNVSGWFRDDTPMRFASYGWHVVAGVDGHDPTAIAMAIREAAAETTRPSLICCRTVIGYGSPGKGDSAGVHGAALGDEEVEATRQALQWPHPPFEIPAKVRSAWDARLRGVQAEREWHQRFAAYRSAFPDAARELQRRLSGNLPEAFTTGIRTLTETLAKESKPDATRKHSGRVLEAVAAWLPELFGGSADLTGSNNTGWPDMCVLGTQPERGNGRGRYVHYGVREFGMAGVMNGVSLHGGYRPFGGTFLIFSDYMRNGMRMSALMERPVIYVLTHDSIALGEDGPTHQPIEQLGSLRAIPNLTVYRPADAVETAVGWRLALESRSNPVALILTRQKTMPLVHSSDTIDGAARGAYVLSEAEGGEPDGILIASGSEVGLCLEAQARLAEAGCRVRVVSMPSWELFDAQESTYREAVLPATVKRRLVVEAAEPQGWERYLGEQGRAVGIHGFGASAPGTKLLRKYGFTVERIVAAYESLA</sequence>
<name>A0ABV7LMF8_9GAMM</name>
<evidence type="ECO:0000313" key="16">
    <source>
        <dbReference type="EMBL" id="MFC3283500.1"/>
    </source>
</evidence>
<dbReference type="Pfam" id="PF22613">
    <property type="entry name" value="Transketolase_C_1"/>
    <property type="match status" value="1"/>
</dbReference>
<evidence type="ECO:0000256" key="13">
    <source>
        <dbReference type="RuleBase" id="RU004996"/>
    </source>
</evidence>
<evidence type="ECO:0000313" key="17">
    <source>
        <dbReference type="Proteomes" id="UP001595579"/>
    </source>
</evidence>
<dbReference type="InterPro" id="IPR005475">
    <property type="entry name" value="Transketolase-like_Pyr-bd"/>
</dbReference>
<keyword evidence="9 13" id="KW-0460">Magnesium</keyword>
<evidence type="ECO:0000256" key="3">
    <source>
        <dbReference type="ARBA" id="ARBA00007131"/>
    </source>
</evidence>
<keyword evidence="6 13" id="KW-0808">Transferase</keyword>
<dbReference type="EMBL" id="JBHRUG010000017">
    <property type="protein sequence ID" value="MFC3283500.1"/>
    <property type="molecule type" value="Genomic_DNA"/>
</dbReference>
<keyword evidence="7 13" id="KW-0479">Metal-binding</keyword>
<dbReference type="Gene3D" id="3.40.50.970">
    <property type="match status" value="2"/>
</dbReference>
<dbReference type="NCBIfam" id="TIGR00232">
    <property type="entry name" value="tktlase_bact"/>
    <property type="match status" value="1"/>
</dbReference>
<dbReference type="Proteomes" id="UP001595579">
    <property type="component" value="Unassembled WGS sequence"/>
</dbReference>
<dbReference type="GO" id="GO:0004802">
    <property type="term" value="F:transketolase activity"/>
    <property type="evidence" value="ECO:0007669"/>
    <property type="project" value="UniProtKB-EC"/>
</dbReference>
<dbReference type="Pfam" id="PF00456">
    <property type="entry name" value="Transketolase_N"/>
    <property type="match status" value="1"/>
</dbReference>
<proteinExistence type="inferred from homology"/>
<comment type="cofactor">
    <cofactor evidence="13">
        <name>thiamine diphosphate</name>
        <dbReference type="ChEBI" id="CHEBI:58937"/>
    </cofactor>
    <text evidence="13">Binds 1 thiamine pyrophosphate per subunit.</text>
</comment>
<comment type="catalytic activity">
    <reaction evidence="11 13">
        <text>D-sedoheptulose 7-phosphate + D-glyceraldehyde 3-phosphate = aldehydo-D-ribose 5-phosphate + D-xylulose 5-phosphate</text>
        <dbReference type="Rhea" id="RHEA:10508"/>
        <dbReference type="ChEBI" id="CHEBI:57483"/>
        <dbReference type="ChEBI" id="CHEBI:57737"/>
        <dbReference type="ChEBI" id="CHEBI:58273"/>
        <dbReference type="ChEBI" id="CHEBI:59776"/>
        <dbReference type="EC" id="2.2.1.1"/>
    </reaction>
</comment>
<evidence type="ECO:0000256" key="9">
    <source>
        <dbReference type="ARBA" id="ARBA00022842"/>
    </source>
</evidence>
<dbReference type="SUPFAM" id="SSF52922">
    <property type="entry name" value="TK C-terminal domain-like"/>
    <property type="match status" value="1"/>
</dbReference>
<dbReference type="EC" id="2.2.1.1" evidence="5 12"/>
<evidence type="ECO:0000256" key="2">
    <source>
        <dbReference type="ARBA" id="ARBA00001941"/>
    </source>
</evidence>
<dbReference type="PANTHER" id="PTHR43522">
    <property type="entry name" value="TRANSKETOLASE"/>
    <property type="match status" value="1"/>
</dbReference>
<evidence type="ECO:0000256" key="8">
    <source>
        <dbReference type="ARBA" id="ARBA00022837"/>
    </source>
</evidence>
<keyword evidence="8 13" id="KW-0106">Calcium</keyword>
<evidence type="ECO:0000256" key="4">
    <source>
        <dbReference type="ARBA" id="ARBA00011738"/>
    </source>
</evidence>
<dbReference type="InterPro" id="IPR029061">
    <property type="entry name" value="THDP-binding"/>
</dbReference>
<reference evidence="17" key="1">
    <citation type="journal article" date="2019" name="Int. J. Syst. Evol. Microbiol.">
        <title>The Global Catalogue of Microorganisms (GCM) 10K type strain sequencing project: providing services to taxonomists for standard genome sequencing and annotation.</title>
        <authorList>
            <consortium name="The Broad Institute Genomics Platform"/>
            <consortium name="The Broad Institute Genome Sequencing Center for Infectious Disease"/>
            <person name="Wu L."/>
            <person name="Ma J."/>
        </authorList>
    </citation>
    <scope>NUCLEOTIDE SEQUENCE [LARGE SCALE GENOMIC DNA]</scope>
    <source>
        <strain evidence="17">CECT 7698</strain>
    </source>
</reference>
<dbReference type="InterPro" id="IPR033247">
    <property type="entry name" value="Transketolase_fam"/>
</dbReference>
<dbReference type="InterPro" id="IPR005478">
    <property type="entry name" value="Transketolase_bac-like"/>
</dbReference>
<dbReference type="InterPro" id="IPR009014">
    <property type="entry name" value="Transketo_C/PFOR_II"/>
</dbReference>
<comment type="caution">
    <text evidence="16">The sequence shown here is derived from an EMBL/GenBank/DDBJ whole genome shotgun (WGS) entry which is preliminary data.</text>
</comment>
<feature type="region of interest" description="Disordered" evidence="14">
    <location>
        <begin position="109"/>
        <end position="132"/>
    </location>
</feature>
<dbReference type="InterPro" id="IPR005474">
    <property type="entry name" value="Transketolase_N"/>
</dbReference>
<dbReference type="Pfam" id="PF02779">
    <property type="entry name" value="Transket_pyr"/>
    <property type="match status" value="1"/>
</dbReference>
<dbReference type="CDD" id="cd02012">
    <property type="entry name" value="TPP_TK"/>
    <property type="match status" value="1"/>
</dbReference>
<dbReference type="SMART" id="SM00861">
    <property type="entry name" value="Transket_pyr"/>
    <property type="match status" value="1"/>
</dbReference>
<comment type="subunit">
    <text evidence="4 13">Homodimer.</text>
</comment>
<feature type="domain" description="Transketolase-like pyrimidine-binding" evidence="15">
    <location>
        <begin position="372"/>
        <end position="548"/>
    </location>
</feature>
<evidence type="ECO:0000259" key="15">
    <source>
        <dbReference type="SMART" id="SM00861"/>
    </source>
</evidence>
<protein>
    <recommendedName>
        <fullName evidence="5 12">Transketolase</fullName>
        <ecNumber evidence="5 12">2.2.1.1</ecNumber>
    </recommendedName>
</protein>
<evidence type="ECO:0000256" key="5">
    <source>
        <dbReference type="ARBA" id="ARBA00013152"/>
    </source>
</evidence>
<dbReference type="InterPro" id="IPR049557">
    <property type="entry name" value="Transketolase_CS"/>
</dbReference>
<keyword evidence="10 13" id="KW-0786">Thiamine pyrophosphate</keyword>
<comment type="function">
    <text evidence="13">Catalyzes the transfer of a two-carbon ketol group from a ketose donor to an aldose acceptor, via a covalent intermediate with the cofactor thiamine pyrophosphate.</text>
</comment>
<dbReference type="CDD" id="cd07033">
    <property type="entry name" value="TPP_PYR_DXS_TK_like"/>
    <property type="match status" value="1"/>
</dbReference>
<dbReference type="RefSeq" id="WP_386772565.1">
    <property type="nucleotide sequence ID" value="NZ_JBHRUG010000017.1"/>
</dbReference>
<organism evidence="16 17">
    <name type="scientific">Litchfieldella rifensis</name>
    <dbReference type="NCBI Taxonomy" id="762643"/>
    <lineage>
        <taxon>Bacteria</taxon>
        <taxon>Pseudomonadati</taxon>
        <taxon>Pseudomonadota</taxon>
        <taxon>Gammaproteobacteria</taxon>
        <taxon>Oceanospirillales</taxon>
        <taxon>Halomonadaceae</taxon>
        <taxon>Litchfieldella</taxon>
    </lineage>
</organism>
<comment type="cofactor">
    <cofactor evidence="2">
        <name>Co(2+)</name>
        <dbReference type="ChEBI" id="CHEBI:48828"/>
    </cofactor>
</comment>
<evidence type="ECO:0000256" key="6">
    <source>
        <dbReference type="ARBA" id="ARBA00022679"/>
    </source>
</evidence>
<accession>A0ABV7LMF8</accession>
<evidence type="ECO:0000256" key="10">
    <source>
        <dbReference type="ARBA" id="ARBA00023052"/>
    </source>
</evidence>
<comment type="cofactor">
    <cofactor evidence="13">
        <name>Mg(2+)</name>
        <dbReference type="ChEBI" id="CHEBI:18420"/>
    </cofactor>
    <cofactor evidence="13">
        <name>Ca(2+)</name>
        <dbReference type="ChEBI" id="CHEBI:29108"/>
    </cofactor>
    <cofactor evidence="13">
        <name>Mn(2+)</name>
        <dbReference type="ChEBI" id="CHEBI:29035"/>
    </cofactor>
    <cofactor evidence="13">
        <name>Co(2+)</name>
        <dbReference type="ChEBI" id="CHEBI:48828"/>
    </cofactor>
    <text evidence="13">Binds 1 Mg(2+) ion per subunit. Can also utilize other divalent metal cations, such as Ca(2+), Mn(2+) and Co(2+).</text>
</comment>
<evidence type="ECO:0000256" key="1">
    <source>
        <dbReference type="ARBA" id="ARBA00001913"/>
    </source>
</evidence>
<evidence type="ECO:0000256" key="12">
    <source>
        <dbReference type="NCBIfam" id="TIGR00232"/>
    </source>
</evidence>